<proteinExistence type="predicted"/>
<reference evidence="2 3" key="1">
    <citation type="submission" date="2024-09" db="EMBL/GenBank/DDBJ databases">
        <title>Chromosome-scale assembly of Riccia sorocarpa.</title>
        <authorList>
            <person name="Paukszto L."/>
        </authorList>
    </citation>
    <scope>NUCLEOTIDE SEQUENCE [LARGE SCALE GENOMIC DNA]</scope>
    <source>
        <strain evidence="2">LP-2024</strain>
        <tissue evidence="2">Aerial parts of the thallus</tissue>
    </source>
</reference>
<sequence>MASGSRQDKGKRKQIAVEEDPLAVALRPAPDNRTETQRKQAIKEKRYRQNSFFRHRWFQWFTQETVNRTPSEQNFFTPGSKRGVANFRSHLMELEIEAFLKEKDNPNTRPWETTVSEMSQRLARFLEEVLLKWGQMYEEWLKSREFEDWTDEAVRLEAEKKIIRVP</sequence>
<evidence type="ECO:0000256" key="1">
    <source>
        <dbReference type="SAM" id="MobiDB-lite"/>
    </source>
</evidence>
<comment type="caution">
    <text evidence="2">The sequence shown here is derived from an EMBL/GenBank/DDBJ whole genome shotgun (WGS) entry which is preliminary data.</text>
</comment>
<evidence type="ECO:0000313" key="3">
    <source>
        <dbReference type="Proteomes" id="UP001633002"/>
    </source>
</evidence>
<keyword evidence="3" id="KW-1185">Reference proteome</keyword>
<evidence type="ECO:0000313" key="2">
    <source>
        <dbReference type="EMBL" id="KAL3680225.1"/>
    </source>
</evidence>
<organism evidence="2 3">
    <name type="scientific">Riccia sorocarpa</name>
    <dbReference type="NCBI Taxonomy" id="122646"/>
    <lineage>
        <taxon>Eukaryota</taxon>
        <taxon>Viridiplantae</taxon>
        <taxon>Streptophyta</taxon>
        <taxon>Embryophyta</taxon>
        <taxon>Marchantiophyta</taxon>
        <taxon>Marchantiopsida</taxon>
        <taxon>Marchantiidae</taxon>
        <taxon>Marchantiales</taxon>
        <taxon>Ricciaceae</taxon>
        <taxon>Riccia</taxon>
    </lineage>
</organism>
<protein>
    <submittedName>
        <fullName evidence="2">Uncharacterized protein</fullName>
    </submittedName>
</protein>
<feature type="compositionally biased region" description="Basic and acidic residues" evidence="1">
    <location>
        <begin position="30"/>
        <end position="41"/>
    </location>
</feature>
<feature type="region of interest" description="Disordered" evidence="1">
    <location>
        <begin position="1"/>
        <end position="41"/>
    </location>
</feature>
<gene>
    <name evidence="2" type="ORF">R1sor_023181</name>
</gene>
<dbReference type="EMBL" id="JBJQOH010000007">
    <property type="protein sequence ID" value="KAL3680225.1"/>
    <property type="molecule type" value="Genomic_DNA"/>
</dbReference>
<accession>A0ABD3GQ51</accession>
<dbReference type="AlphaFoldDB" id="A0ABD3GQ51"/>
<name>A0ABD3GQ51_9MARC</name>
<dbReference type="Proteomes" id="UP001633002">
    <property type="component" value="Unassembled WGS sequence"/>
</dbReference>